<dbReference type="Proteomes" id="UP000054485">
    <property type="component" value="Unassembled WGS sequence"/>
</dbReference>
<keyword evidence="2" id="KW-1185">Reference proteome</keyword>
<dbReference type="AlphaFoldDB" id="A0A0C9ZSF9"/>
<dbReference type="CDD" id="cd00303">
    <property type="entry name" value="retropepsin_like"/>
    <property type="match status" value="1"/>
</dbReference>
<dbReference type="Gene3D" id="2.40.70.10">
    <property type="entry name" value="Acid Proteases"/>
    <property type="match status" value="1"/>
</dbReference>
<dbReference type="HOGENOM" id="CLU_000384_32_0_1"/>
<dbReference type="InParanoid" id="A0A0C9ZSF9"/>
<dbReference type="GO" id="GO:0016791">
    <property type="term" value="F:phosphatase activity"/>
    <property type="evidence" value="ECO:0007669"/>
    <property type="project" value="InterPro"/>
</dbReference>
<proteinExistence type="predicted"/>
<dbReference type="SUPFAM" id="SSF50630">
    <property type="entry name" value="Acid proteases"/>
    <property type="match status" value="1"/>
</dbReference>
<evidence type="ECO:0000313" key="1">
    <source>
        <dbReference type="EMBL" id="KIK32231.1"/>
    </source>
</evidence>
<dbReference type="EMBL" id="KN836328">
    <property type="protein sequence ID" value="KIK32231.1"/>
    <property type="molecule type" value="Genomic_DNA"/>
</dbReference>
<evidence type="ECO:0008006" key="3">
    <source>
        <dbReference type="Google" id="ProtNLM"/>
    </source>
</evidence>
<dbReference type="PROSITE" id="PS00123">
    <property type="entry name" value="ALKALINE_PHOSPHATASE"/>
    <property type="match status" value="1"/>
</dbReference>
<sequence>IPITLISSTRPKTIKTTAVVDSGASGTFISEDFIKEHKIKTHRLKDPFHVRNTDRTNSGKGRITHYCTLMVKVDQRTMYGKFNVHKLGHRDLILLGIP</sequence>
<dbReference type="InterPro" id="IPR021109">
    <property type="entry name" value="Peptidase_aspartic_dom_sf"/>
</dbReference>
<dbReference type="OrthoDB" id="3257486at2759"/>
<accession>A0A0C9ZSF9</accession>
<dbReference type="InterPro" id="IPR018299">
    <property type="entry name" value="Alkaline_phosphatase_AS"/>
</dbReference>
<protein>
    <recommendedName>
        <fullName evidence="3">Peptidase A2 domain-containing protein</fullName>
    </recommendedName>
</protein>
<feature type="non-terminal residue" evidence="1">
    <location>
        <position position="1"/>
    </location>
</feature>
<gene>
    <name evidence="1" type="ORF">CY34DRAFT_101957</name>
</gene>
<evidence type="ECO:0000313" key="2">
    <source>
        <dbReference type="Proteomes" id="UP000054485"/>
    </source>
</evidence>
<dbReference type="Pfam" id="PF08284">
    <property type="entry name" value="RVP_2"/>
    <property type="match status" value="1"/>
</dbReference>
<dbReference type="STRING" id="930992.A0A0C9ZSF9"/>
<name>A0A0C9ZSF9_9AGAM</name>
<reference evidence="1 2" key="1">
    <citation type="submission" date="2014-04" db="EMBL/GenBank/DDBJ databases">
        <authorList>
            <consortium name="DOE Joint Genome Institute"/>
            <person name="Kuo A."/>
            <person name="Ruytinx J."/>
            <person name="Rineau F."/>
            <person name="Colpaert J."/>
            <person name="Kohler A."/>
            <person name="Nagy L.G."/>
            <person name="Floudas D."/>
            <person name="Copeland A."/>
            <person name="Barry K.W."/>
            <person name="Cichocki N."/>
            <person name="Veneault-Fourrey C."/>
            <person name="LaButti K."/>
            <person name="Lindquist E.A."/>
            <person name="Lipzen A."/>
            <person name="Lundell T."/>
            <person name="Morin E."/>
            <person name="Murat C."/>
            <person name="Sun H."/>
            <person name="Tunlid A."/>
            <person name="Henrissat B."/>
            <person name="Grigoriev I.V."/>
            <person name="Hibbett D.S."/>
            <person name="Martin F."/>
            <person name="Nordberg H.P."/>
            <person name="Cantor M.N."/>
            <person name="Hua S.X."/>
        </authorList>
    </citation>
    <scope>NUCLEOTIDE SEQUENCE [LARGE SCALE GENOMIC DNA]</scope>
    <source>
        <strain evidence="1 2">UH-Slu-Lm8-n1</strain>
    </source>
</reference>
<organism evidence="1 2">
    <name type="scientific">Suillus luteus UH-Slu-Lm8-n1</name>
    <dbReference type="NCBI Taxonomy" id="930992"/>
    <lineage>
        <taxon>Eukaryota</taxon>
        <taxon>Fungi</taxon>
        <taxon>Dikarya</taxon>
        <taxon>Basidiomycota</taxon>
        <taxon>Agaricomycotina</taxon>
        <taxon>Agaricomycetes</taxon>
        <taxon>Agaricomycetidae</taxon>
        <taxon>Boletales</taxon>
        <taxon>Suillineae</taxon>
        <taxon>Suillaceae</taxon>
        <taxon>Suillus</taxon>
    </lineage>
</organism>
<reference evidence="2" key="2">
    <citation type="submission" date="2015-01" db="EMBL/GenBank/DDBJ databases">
        <title>Evolutionary Origins and Diversification of the Mycorrhizal Mutualists.</title>
        <authorList>
            <consortium name="DOE Joint Genome Institute"/>
            <consortium name="Mycorrhizal Genomics Consortium"/>
            <person name="Kohler A."/>
            <person name="Kuo A."/>
            <person name="Nagy L.G."/>
            <person name="Floudas D."/>
            <person name="Copeland A."/>
            <person name="Barry K.W."/>
            <person name="Cichocki N."/>
            <person name="Veneault-Fourrey C."/>
            <person name="LaButti K."/>
            <person name="Lindquist E.A."/>
            <person name="Lipzen A."/>
            <person name="Lundell T."/>
            <person name="Morin E."/>
            <person name="Murat C."/>
            <person name="Riley R."/>
            <person name="Ohm R."/>
            <person name="Sun H."/>
            <person name="Tunlid A."/>
            <person name="Henrissat B."/>
            <person name="Grigoriev I.V."/>
            <person name="Hibbett D.S."/>
            <person name="Martin F."/>
        </authorList>
    </citation>
    <scope>NUCLEOTIDE SEQUENCE [LARGE SCALE GENOMIC DNA]</scope>
    <source>
        <strain evidence="2">UH-Slu-Lm8-n1</strain>
    </source>
</reference>